<dbReference type="PANTHER" id="PTHR47438:SF1">
    <property type="entry name" value="PHOSPHATE METABOLISM PROTEIN 8-RELATED"/>
    <property type="match status" value="1"/>
</dbReference>
<keyword evidence="2" id="KW-1185">Reference proteome</keyword>
<dbReference type="VEuPathDB" id="FungiDB:TRICI_004843"/>
<evidence type="ECO:0000313" key="2">
    <source>
        <dbReference type="Proteomes" id="UP000761534"/>
    </source>
</evidence>
<dbReference type="PANTHER" id="PTHR47438">
    <property type="entry name" value="PHOSPHATE METABOLISM PROTEIN 8-RELATED"/>
    <property type="match status" value="1"/>
</dbReference>
<dbReference type="GO" id="GO:0008252">
    <property type="term" value="F:nucleotidase activity"/>
    <property type="evidence" value="ECO:0007669"/>
    <property type="project" value="TreeGrafter"/>
</dbReference>
<dbReference type="SUPFAM" id="SSF56784">
    <property type="entry name" value="HAD-like"/>
    <property type="match status" value="1"/>
</dbReference>
<dbReference type="InterPro" id="IPR036412">
    <property type="entry name" value="HAD-like_sf"/>
</dbReference>
<name>A0A642UYE2_9ASCO</name>
<organism evidence="1 2">
    <name type="scientific">Trichomonascus ciferrii</name>
    <dbReference type="NCBI Taxonomy" id="44093"/>
    <lineage>
        <taxon>Eukaryota</taxon>
        <taxon>Fungi</taxon>
        <taxon>Dikarya</taxon>
        <taxon>Ascomycota</taxon>
        <taxon>Saccharomycotina</taxon>
        <taxon>Dipodascomycetes</taxon>
        <taxon>Dipodascales</taxon>
        <taxon>Trichomonascaceae</taxon>
        <taxon>Trichomonascus</taxon>
        <taxon>Trichomonascus ciferrii complex</taxon>
    </lineage>
</organism>
<dbReference type="SFLD" id="SFLDS00003">
    <property type="entry name" value="Haloacid_Dehalogenase"/>
    <property type="match status" value="1"/>
</dbReference>
<accession>A0A642UYE2</accession>
<protein>
    <recommendedName>
        <fullName evidence="3">Pyrimidine 5'-nucleotidase</fullName>
    </recommendedName>
</protein>
<dbReference type="InterPro" id="IPR023214">
    <property type="entry name" value="HAD_sf"/>
</dbReference>
<dbReference type="InterPro" id="IPR010237">
    <property type="entry name" value="Pyr-5-nucltdase"/>
</dbReference>
<evidence type="ECO:0000313" key="1">
    <source>
        <dbReference type="EMBL" id="KAA8908092.1"/>
    </source>
</evidence>
<dbReference type="FunFam" id="1.10.150.450:FF:000001">
    <property type="entry name" value="SDT1p Pyrimidine nucleotidase"/>
    <property type="match status" value="1"/>
</dbReference>
<gene>
    <name evidence="1" type="ORF">TRICI_004843</name>
</gene>
<dbReference type="NCBIfam" id="TIGR01993">
    <property type="entry name" value="Pyr-5-nucltdase"/>
    <property type="match status" value="1"/>
</dbReference>
<dbReference type="InterPro" id="IPR006439">
    <property type="entry name" value="HAD-SF_hydro_IA"/>
</dbReference>
<dbReference type="GO" id="GO:0006206">
    <property type="term" value="P:pyrimidine nucleobase metabolic process"/>
    <property type="evidence" value="ECO:0007669"/>
    <property type="project" value="TreeGrafter"/>
</dbReference>
<dbReference type="NCBIfam" id="TIGR01509">
    <property type="entry name" value="HAD-SF-IA-v3"/>
    <property type="match status" value="1"/>
</dbReference>
<dbReference type="SFLD" id="SFLDG01129">
    <property type="entry name" value="C1.5:_HAD__Beta-PGM__Phosphata"/>
    <property type="match status" value="1"/>
</dbReference>
<dbReference type="InterPro" id="IPR052791">
    <property type="entry name" value="SSM1_domain"/>
</dbReference>
<sequence>MTVVEETEDKVVIFFDIDNTLYSKGAGVHDLMQEYIHRYFVTHLDLDDESAEQLHQHYYRDFGLALEGLVRFHQVDALEYNKEVDDALPLPDILKRDQRLRDLLQSFDSSKVEKLWLFTNAYKTHGKRVVRLLGIDDLFAGITYCDYSQRPLLCKPMKPVFDRALKEAGVTDPSKCVFVDDSALNIKAAKNLGWGTTVLFAEEGIPENPVGDFQIQSLHELPNILPHLFKA</sequence>
<dbReference type="GO" id="GO:0009166">
    <property type="term" value="P:nucleotide catabolic process"/>
    <property type="evidence" value="ECO:0007669"/>
    <property type="project" value="TreeGrafter"/>
</dbReference>
<dbReference type="AlphaFoldDB" id="A0A642UYE2"/>
<dbReference type="Proteomes" id="UP000761534">
    <property type="component" value="Unassembled WGS sequence"/>
</dbReference>
<evidence type="ECO:0008006" key="3">
    <source>
        <dbReference type="Google" id="ProtNLM"/>
    </source>
</evidence>
<dbReference type="Pfam" id="PF00702">
    <property type="entry name" value="Hydrolase"/>
    <property type="match status" value="1"/>
</dbReference>
<dbReference type="EMBL" id="SWFS01000371">
    <property type="protein sequence ID" value="KAA8908092.1"/>
    <property type="molecule type" value="Genomic_DNA"/>
</dbReference>
<dbReference type="SFLD" id="SFLDG01132">
    <property type="entry name" value="C1.5.3:_5'-Nucleotidase_Like"/>
    <property type="match status" value="1"/>
</dbReference>
<comment type="caution">
    <text evidence="1">The sequence shown here is derived from an EMBL/GenBank/DDBJ whole genome shotgun (WGS) entry which is preliminary data.</text>
</comment>
<dbReference type="OrthoDB" id="1065058at2759"/>
<proteinExistence type="predicted"/>
<dbReference type="Gene3D" id="1.10.150.450">
    <property type="match status" value="1"/>
</dbReference>
<dbReference type="Gene3D" id="3.40.50.1000">
    <property type="entry name" value="HAD superfamily/HAD-like"/>
    <property type="match status" value="1"/>
</dbReference>
<reference evidence="1" key="1">
    <citation type="journal article" date="2019" name="G3 (Bethesda)">
        <title>Genome Assemblies of Two Rare Opportunistic Yeast Pathogens: Diutina rugosa (syn. Candida rugosa) and Trichomonascus ciferrii (syn. Candida ciferrii).</title>
        <authorList>
            <person name="Mixao V."/>
            <person name="Saus E."/>
            <person name="Hansen A.P."/>
            <person name="Lass-Florl C."/>
            <person name="Gabaldon T."/>
        </authorList>
    </citation>
    <scope>NUCLEOTIDE SEQUENCE</scope>
    <source>
        <strain evidence="1">CBS 4856</strain>
    </source>
</reference>